<dbReference type="RefSeq" id="WP_148697855.1">
    <property type="nucleotide sequence ID" value="NZ_CP017834.1"/>
</dbReference>
<organism evidence="2 3">
    <name type="scientific">Silvanigrella aquatica</name>
    <dbReference type="NCBI Taxonomy" id="1915309"/>
    <lineage>
        <taxon>Bacteria</taxon>
        <taxon>Pseudomonadati</taxon>
        <taxon>Bdellovibrionota</taxon>
        <taxon>Oligoflexia</taxon>
        <taxon>Silvanigrellales</taxon>
        <taxon>Silvanigrellaceae</taxon>
        <taxon>Silvanigrella</taxon>
    </lineage>
</organism>
<name>A0A1L4D1L9_9BACT</name>
<accession>A0A1L4D1L9</accession>
<gene>
    <name evidence="2" type="ORF">AXG55_09370</name>
</gene>
<dbReference type="KEGG" id="saqi:AXG55_09370"/>
<keyword evidence="1" id="KW-1133">Transmembrane helix</keyword>
<dbReference type="STRING" id="1915309.AXG55_09370"/>
<keyword evidence="1" id="KW-0472">Membrane</keyword>
<evidence type="ECO:0000313" key="3">
    <source>
        <dbReference type="Proteomes" id="UP000184731"/>
    </source>
</evidence>
<evidence type="ECO:0000256" key="1">
    <source>
        <dbReference type="SAM" id="Phobius"/>
    </source>
</evidence>
<feature type="transmembrane region" description="Helical" evidence="1">
    <location>
        <begin position="7"/>
        <end position="26"/>
    </location>
</feature>
<keyword evidence="3" id="KW-1185">Reference proteome</keyword>
<keyword evidence="1" id="KW-0812">Transmembrane</keyword>
<sequence length="631" mass="71121">MRKYDIVKIIIINILFIILHLEVFSLENPSSISPSTQGDTLLLPPLRRIGIDIPETNIDKFRVFMRKQDRLLYGLPAFPYNQSDIQRLIAENVADEVKNTGRFWDLSLTEFVKMLPLAGSDPSSTENQKIDKLKKRLALDYNIDAWLRPYIYFAPDQTLVRLVIKGSELNASTWAREDIILEAQANEQKIKNAISQALARLVNTVGHDGRVTYIRDNLLTIDFGIERGIVRGETLMAGYVILTSFHPQTGEFLRAQRVSIHELRVLESRQGSSLCQIVASDRLAFDQALKILGTNDAKMLVWRKTKELYKDGWREPYNPETAPILGAAEEGFGIPSQQAQNENTPRSMMPPLVFEKETQAKESLDEKTNTKITQQNIIDKKSNQNKLNISSKYQTEQQGLPYAIPQKQENEASLPKPVAYKKAIINRPDTWIPYSGLLGSGLTIGSVNGRNSDFPQTILNKIEASGYFDIDTTVEFKLIPSAQFSYFNGNSLTGSSFYLMASLLNTIVHSSVDSSLSVGGGLEYTTGTLSYSCNCTTNTDLTHIGINVNSLYEDNISSFGTYNILGGLSLIDFAQGYPIWSLKGNVRPFYVFPKEMVFDASLKRYYTGWFEFSIGVSWDFLPEYNYLKVVL</sequence>
<evidence type="ECO:0000313" key="2">
    <source>
        <dbReference type="EMBL" id="APJ04105.1"/>
    </source>
</evidence>
<reference evidence="2 3" key="1">
    <citation type="submission" date="2016-10" db="EMBL/GenBank/DDBJ databases">
        <title>Silvanigrella aquatica sp. nov., isolated from a freshwater lake located in the Black Forest, Germany, description of Silvanigrellaceae fam. nov., Silvanigrellales ord. nov., reclassification of the order Bdellovibrionales in the class Oligoflexia, reclassification of the families Bacteriovoracaceae and Halobacteriovoraceae in the new order Bacteriovoracales ord. nov., and reclassification of the family Pseudobacteriovoracaceae in the order Oligoflexiales.</title>
        <authorList>
            <person name="Hahn M.W."/>
            <person name="Schmidt J."/>
            <person name="Koll U."/>
            <person name="Rohde M."/>
            <person name="Verbag S."/>
            <person name="Pitt A."/>
            <person name="Nakai R."/>
            <person name="Naganuma T."/>
            <person name="Lang E."/>
        </authorList>
    </citation>
    <scope>NUCLEOTIDE SEQUENCE [LARGE SCALE GENOMIC DNA]</scope>
    <source>
        <strain evidence="2 3">MWH-Nonnen-W8red</strain>
    </source>
</reference>
<proteinExistence type="predicted"/>
<dbReference type="AlphaFoldDB" id="A0A1L4D1L9"/>
<dbReference type="EMBL" id="CP017834">
    <property type="protein sequence ID" value="APJ04105.1"/>
    <property type="molecule type" value="Genomic_DNA"/>
</dbReference>
<protein>
    <submittedName>
        <fullName evidence="2">Uncharacterized protein</fullName>
    </submittedName>
</protein>
<dbReference type="OrthoDB" id="5288447at2"/>
<dbReference type="Proteomes" id="UP000184731">
    <property type="component" value="Chromosome"/>
</dbReference>